<name>A0A8S3ADB9_9BILA</name>
<reference evidence="1" key="1">
    <citation type="submission" date="2021-02" db="EMBL/GenBank/DDBJ databases">
        <authorList>
            <person name="Nowell W R."/>
        </authorList>
    </citation>
    <scope>NUCLEOTIDE SEQUENCE</scope>
</reference>
<evidence type="ECO:0000313" key="1">
    <source>
        <dbReference type="EMBL" id="CAF4704182.1"/>
    </source>
</evidence>
<accession>A0A8S3ADB9</accession>
<protein>
    <submittedName>
        <fullName evidence="1">Uncharacterized protein</fullName>
    </submittedName>
</protein>
<organism evidence="1 2">
    <name type="scientific">Rotaria magnacalcarata</name>
    <dbReference type="NCBI Taxonomy" id="392030"/>
    <lineage>
        <taxon>Eukaryota</taxon>
        <taxon>Metazoa</taxon>
        <taxon>Spiralia</taxon>
        <taxon>Gnathifera</taxon>
        <taxon>Rotifera</taxon>
        <taxon>Eurotatoria</taxon>
        <taxon>Bdelloidea</taxon>
        <taxon>Philodinida</taxon>
        <taxon>Philodinidae</taxon>
        <taxon>Rotaria</taxon>
    </lineage>
</organism>
<dbReference type="Proteomes" id="UP000676336">
    <property type="component" value="Unassembled WGS sequence"/>
</dbReference>
<proteinExistence type="predicted"/>
<evidence type="ECO:0000313" key="2">
    <source>
        <dbReference type="Proteomes" id="UP000676336"/>
    </source>
</evidence>
<dbReference type="AlphaFoldDB" id="A0A8S3ADB9"/>
<comment type="caution">
    <text evidence="1">The sequence shown here is derived from an EMBL/GenBank/DDBJ whole genome shotgun (WGS) entry which is preliminary data.</text>
</comment>
<gene>
    <name evidence="1" type="ORF">SMN809_LOCUS43171</name>
</gene>
<feature type="non-terminal residue" evidence="1">
    <location>
        <position position="1"/>
    </location>
</feature>
<dbReference type="EMBL" id="CAJOBI010126609">
    <property type="protein sequence ID" value="CAF4704182.1"/>
    <property type="molecule type" value="Genomic_DNA"/>
</dbReference>
<sequence>VLIKHENIVAAMTGQKERVFPMVDVENDIYIAYLPLAHILELCCGLLI</sequence>